<sequence length="121" mass="13910">MGQNDILETADPDAKAERILHRRLDWAERKLPGFLGAWVRHLRRPSASWIRIPIGVLLIACGFLGFLPILGFWMVPLGLALLAFDIALLRRPTARMIVSGERWWTRLRRRWSDGRAGEGDR</sequence>
<evidence type="ECO:0000313" key="3">
    <source>
        <dbReference type="Proteomes" id="UP001375743"/>
    </source>
</evidence>
<accession>A0ABU8XUG7</accession>
<protein>
    <recommendedName>
        <fullName evidence="4">Transmembrane protein (PGPGW)</fullName>
    </recommendedName>
</protein>
<evidence type="ECO:0000256" key="1">
    <source>
        <dbReference type="SAM" id="Phobius"/>
    </source>
</evidence>
<evidence type="ECO:0008006" key="4">
    <source>
        <dbReference type="Google" id="ProtNLM"/>
    </source>
</evidence>
<feature type="transmembrane region" description="Helical" evidence="1">
    <location>
        <begin position="48"/>
        <end position="66"/>
    </location>
</feature>
<dbReference type="EMBL" id="JBBLZC010000012">
    <property type="protein sequence ID" value="MEK0084048.1"/>
    <property type="molecule type" value="Genomic_DNA"/>
</dbReference>
<keyword evidence="1" id="KW-1133">Transmembrane helix</keyword>
<organism evidence="2 3">
    <name type="scientific">Benzoatithermus flavus</name>
    <dbReference type="NCBI Taxonomy" id="3108223"/>
    <lineage>
        <taxon>Bacteria</taxon>
        <taxon>Pseudomonadati</taxon>
        <taxon>Pseudomonadota</taxon>
        <taxon>Alphaproteobacteria</taxon>
        <taxon>Geminicoccales</taxon>
        <taxon>Geminicoccaceae</taxon>
        <taxon>Benzoatithermus</taxon>
    </lineage>
</organism>
<evidence type="ECO:0000313" key="2">
    <source>
        <dbReference type="EMBL" id="MEK0084048.1"/>
    </source>
</evidence>
<keyword evidence="1" id="KW-0472">Membrane</keyword>
<keyword evidence="1" id="KW-0812">Transmembrane</keyword>
<gene>
    <name evidence="2" type="ORF">U1T56_12865</name>
</gene>
<proteinExistence type="predicted"/>
<keyword evidence="3" id="KW-1185">Reference proteome</keyword>
<dbReference type="Proteomes" id="UP001375743">
    <property type="component" value="Unassembled WGS sequence"/>
</dbReference>
<dbReference type="RefSeq" id="WP_418159898.1">
    <property type="nucleotide sequence ID" value="NZ_JBBLZC010000012.1"/>
</dbReference>
<name>A0ABU8XUG7_9PROT</name>
<reference evidence="2 3" key="1">
    <citation type="submission" date="2024-01" db="EMBL/GenBank/DDBJ databases">
        <title>Multi-omics insights into the function and evolution of sodium benzoate biodegradation pathways in Benzoatithermus flavus gen. nov., sp. nov. from hot spring.</title>
        <authorList>
            <person name="Hu C.-J."/>
            <person name="Li W.-J."/>
        </authorList>
    </citation>
    <scope>NUCLEOTIDE SEQUENCE [LARGE SCALE GENOMIC DNA]</scope>
    <source>
        <strain evidence="2 3">SYSU G07066</strain>
    </source>
</reference>
<comment type="caution">
    <text evidence="2">The sequence shown here is derived from an EMBL/GenBank/DDBJ whole genome shotgun (WGS) entry which is preliminary data.</text>
</comment>